<dbReference type="NCBIfam" id="TIGR03543">
    <property type="entry name" value="divI1A_rptt_fam"/>
    <property type="match status" value="1"/>
</dbReference>
<dbReference type="Proteomes" id="UP000767327">
    <property type="component" value="Unassembled WGS sequence"/>
</dbReference>
<accession>A0A971CYU9</accession>
<proteinExistence type="predicted"/>
<comment type="caution">
    <text evidence="2">The sequence shown here is derived from an EMBL/GenBank/DDBJ whole genome shotgun (WGS) entry which is preliminary data.</text>
</comment>
<feature type="compositionally biased region" description="Polar residues" evidence="1">
    <location>
        <begin position="367"/>
        <end position="379"/>
    </location>
</feature>
<organism evidence="2 3">
    <name type="scientific">Bifidobacterium crudilactis</name>
    <dbReference type="NCBI Taxonomy" id="327277"/>
    <lineage>
        <taxon>Bacteria</taxon>
        <taxon>Bacillati</taxon>
        <taxon>Actinomycetota</taxon>
        <taxon>Actinomycetes</taxon>
        <taxon>Bifidobacteriales</taxon>
        <taxon>Bifidobacteriaceae</taxon>
        <taxon>Bifidobacterium</taxon>
    </lineage>
</organism>
<evidence type="ECO:0000313" key="2">
    <source>
        <dbReference type="EMBL" id="NLT79276.1"/>
    </source>
</evidence>
<dbReference type="EMBL" id="JAAXZR010000012">
    <property type="protein sequence ID" value="NLT79276.1"/>
    <property type="molecule type" value="Genomic_DNA"/>
</dbReference>
<evidence type="ECO:0000313" key="3">
    <source>
        <dbReference type="Proteomes" id="UP000767327"/>
    </source>
</evidence>
<protein>
    <submittedName>
        <fullName evidence="2">DivIVA domain-containing protein</fullName>
    </submittedName>
</protein>
<feature type="compositionally biased region" description="Polar residues" evidence="1">
    <location>
        <begin position="503"/>
        <end position="527"/>
    </location>
</feature>
<dbReference type="AlphaFoldDB" id="A0A971CYU9"/>
<feature type="compositionally biased region" description="Polar residues" evidence="1">
    <location>
        <begin position="543"/>
        <end position="555"/>
    </location>
</feature>
<feature type="region of interest" description="Disordered" evidence="1">
    <location>
        <begin position="400"/>
        <end position="608"/>
    </location>
</feature>
<dbReference type="NCBIfam" id="TIGR03544">
    <property type="entry name" value="DivI1A_domain"/>
    <property type="match status" value="1"/>
</dbReference>
<feature type="compositionally biased region" description="Polar residues" evidence="1">
    <location>
        <begin position="305"/>
        <end position="319"/>
    </location>
</feature>
<reference evidence="2" key="1">
    <citation type="journal article" date="2020" name="Biotechnol. Biofuels">
        <title>New insights from the biogas microbiome by comprehensive genome-resolved metagenomics of nearly 1600 species originating from multiple anaerobic digesters.</title>
        <authorList>
            <person name="Campanaro S."/>
            <person name="Treu L."/>
            <person name="Rodriguez-R L.M."/>
            <person name="Kovalovszki A."/>
            <person name="Ziels R.M."/>
            <person name="Maus I."/>
            <person name="Zhu X."/>
            <person name="Kougias P.G."/>
            <person name="Basile A."/>
            <person name="Luo G."/>
            <person name="Schluter A."/>
            <person name="Konstantinidis K.T."/>
            <person name="Angelidaki I."/>
        </authorList>
    </citation>
    <scope>NUCLEOTIDE SEQUENCE</scope>
    <source>
        <strain evidence="2">AS01afH2WH_6</strain>
    </source>
</reference>
<feature type="region of interest" description="Disordered" evidence="1">
    <location>
        <begin position="223"/>
        <end position="242"/>
    </location>
</feature>
<reference evidence="2" key="2">
    <citation type="submission" date="2020-01" db="EMBL/GenBank/DDBJ databases">
        <authorList>
            <person name="Campanaro S."/>
        </authorList>
    </citation>
    <scope>NUCLEOTIDE SEQUENCE</scope>
    <source>
        <strain evidence="2">AS01afH2WH_6</strain>
    </source>
</reference>
<sequence>MAQEPDAEKRGSVIALAGKRKWGYDTAQVDAFLEKAHALYESDEPRLGQGDIQNVSFELVMNGYVIAQVDAALARLERAVVDKRTTWEINQHGRVAWRAQTESMFKKYSEHAQRAHKERFKLGKSKQPSYKCAQVDRLIDQITKKLSVELSQQRHSDEAKDLVDLNAKRVSNVIFTQYRGKRGYDERQVDYFLNYAVQLLSRVESYARLNEYVSSEDASADADASTALGQDSQTTGVLSSGADAGVGETQVVAPLFDMSARGARAEDGNEASAFAVEPFQSSFGSETAQQDDDFHRLNAAERAIFQSSDTVDGSDGNRNSVDRTAADRTTPDSESSSQAHPAQDETRPDGSARSDVASDDVPASAPEQESGTRGLNDSLSFRGSANASLAALAQTQPVQSAVPEGYGAQQDNSETQLSGAVIRDNGNRPASEQSGPSVEDASTERFDPLNIQGAEQPRSWQPQQASSSTSHPAETATSGYRGSADVEHSAGAAGGLTPDKASAVTSDAQRAWDTQPSTPSDFSSAVPQSAAVPESATEPDPSQGAQERSTAASEKQGQDPDQYLAKLTSLLDSSTFPKVDLDIPDLSFPGFDEGNGTTDASKAQDAKR</sequence>
<dbReference type="RefSeq" id="WP_273173002.1">
    <property type="nucleotide sequence ID" value="NZ_JAAXZR010000012.1"/>
</dbReference>
<feature type="compositionally biased region" description="Polar residues" evidence="1">
    <location>
        <begin position="227"/>
        <end position="238"/>
    </location>
</feature>
<feature type="compositionally biased region" description="Polar residues" evidence="1">
    <location>
        <begin position="458"/>
        <end position="480"/>
    </location>
</feature>
<feature type="compositionally biased region" description="Basic and acidic residues" evidence="1">
    <location>
        <begin position="320"/>
        <end position="331"/>
    </location>
</feature>
<dbReference type="InterPro" id="IPR019933">
    <property type="entry name" value="DivIVA_domain"/>
</dbReference>
<dbReference type="InterPro" id="IPR019932">
    <property type="entry name" value="CHP03543"/>
</dbReference>
<feature type="compositionally biased region" description="Polar residues" evidence="1">
    <location>
        <begin position="409"/>
        <end position="418"/>
    </location>
</feature>
<evidence type="ECO:0000256" key="1">
    <source>
        <dbReference type="SAM" id="MobiDB-lite"/>
    </source>
</evidence>
<name>A0A971CYU9_9BIFI</name>
<feature type="region of interest" description="Disordered" evidence="1">
    <location>
        <begin position="305"/>
        <end position="379"/>
    </location>
</feature>
<gene>
    <name evidence="2" type="ORF">GXW98_03190</name>
</gene>
<feature type="compositionally biased region" description="Basic and acidic residues" evidence="1">
    <location>
        <begin position="342"/>
        <end position="352"/>
    </location>
</feature>